<dbReference type="InterPro" id="IPR012338">
    <property type="entry name" value="Beta-lactam/transpept-like"/>
</dbReference>
<dbReference type="Proteomes" id="UP000256708">
    <property type="component" value="Unassembled WGS sequence"/>
</dbReference>
<dbReference type="InterPro" id="IPR050491">
    <property type="entry name" value="AmpC-like"/>
</dbReference>
<dbReference type="PANTHER" id="PTHR46825:SF9">
    <property type="entry name" value="BETA-LACTAMASE-RELATED DOMAIN-CONTAINING PROTEIN"/>
    <property type="match status" value="1"/>
</dbReference>
<dbReference type="Gene3D" id="3.40.710.10">
    <property type="entry name" value="DD-peptidase/beta-lactamase superfamily"/>
    <property type="match status" value="1"/>
</dbReference>
<keyword evidence="3" id="KW-1185">Reference proteome</keyword>
<name>A0A3D8L240_9BACT</name>
<comment type="caution">
    <text evidence="2">The sequence shown here is derived from an EMBL/GenBank/DDBJ whole genome shotgun (WGS) entry which is preliminary data.</text>
</comment>
<evidence type="ECO:0000259" key="1">
    <source>
        <dbReference type="Pfam" id="PF00144"/>
    </source>
</evidence>
<organism evidence="2 3">
    <name type="scientific">Pontibacter diazotrophicus</name>
    <dbReference type="NCBI Taxonomy" id="1400979"/>
    <lineage>
        <taxon>Bacteria</taxon>
        <taxon>Pseudomonadati</taxon>
        <taxon>Bacteroidota</taxon>
        <taxon>Cytophagia</taxon>
        <taxon>Cytophagales</taxon>
        <taxon>Hymenobacteraceae</taxon>
        <taxon>Pontibacter</taxon>
    </lineage>
</organism>
<evidence type="ECO:0000313" key="2">
    <source>
        <dbReference type="EMBL" id="RDV11509.1"/>
    </source>
</evidence>
<dbReference type="RefSeq" id="WP_115568243.1">
    <property type="nucleotide sequence ID" value="NZ_QRGR01000041.1"/>
</dbReference>
<dbReference type="OrthoDB" id="9793489at2"/>
<dbReference type="PANTHER" id="PTHR46825">
    <property type="entry name" value="D-ALANYL-D-ALANINE-CARBOXYPEPTIDASE/ENDOPEPTIDASE AMPH"/>
    <property type="match status" value="1"/>
</dbReference>
<sequence length="357" mass="40050">MKERLATILLFICSCAFGQDPRTVTDSLLYGQNGVANEYPEVGLVIGIYQDGKTSYYSFGSRTKDGKEPLDSTTIFEIGSATKTFTGLLLANAIESSEVGQHDFIDNYLPEGTEFPSTLKNKIKLTDLASHQSGLPNLSNDKYFSKLLKRDPTNPFRFVDREYLYKVLENTDSLVGYRQYQYNNYAFSLLGDILGNENDQKYTELVENTILTSLQMNATSFDIPSNPNVAGLYNEDGEPQVDMIIDAANPAGGLKSNAVDLMKYLKAHLSSDKFSAAVKLTQQTYFEDSKRAVGLGWDIEDNYYQKDGDTFGNSILMRYSKSRKQAIVVLSNHQNGELVRDAVNFIYSRLKNQSIKR</sequence>
<dbReference type="Pfam" id="PF00144">
    <property type="entry name" value="Beta-lactamase"/>
    <property type="match status" value="1"/>
</dbReference>
<gene>
    <name evidence="2" type="ORF">DXT99_24570</name>
</gene>
<dbReference type="PROSITE" id="PS51257">
    <property type="entry name" value="PROKAR_LIPOPROTEIN"/>
    <property type="match status" value="1"/>
</dbReference>
<dbReference type="InterPro" id="IPR001466">
    <property type="entry name" value="Beta-lactam-related"/>
</dbReference>
<protein>
    <recommendedName>
        <fullName evidence="1">Beta-lactamase-related domain-containing protein</fullName>
    </recommendedName>
</protein>
<feature type="domain" description="Beta-lactamase-related" evidence="1">
    <location>
        <begin position="40"/>
        <end position="336"/>
    </location>
</feature>
<accession>A0A3D8L240</accession>
<dbReference type="EMBL" id="QRGR01000041">
    <property type="protein sequence ID" value="RDV11509.1"/>
    <property type="molecule type" value="Genomic_DNA"/>
</dbReference>
<reference evidence="3" key="1">
    <citation type="submission" date="2018-08" db="EMBL/GenBank/DDBJ databases">
        <authorList>
            <person name="Liu Z.-W."/>
            <person name="Du Z.-J."/>
        </authorList>
    </citation>
    <scope>NUCLEOTIDE SEQUENCE [LARGE SCALE GENOMIC DNA]</scope>
    <source>
        <strain evidence="3">H4X</strain>
    </source>
</reference>
<proteinExistence type="predicted"/>
<dbReference type="SUPFAM" id="SSF56601">
    <property type="entry name" value="beta-lactamase/transpeptidase-like"/>
    <property type="match status" value="1"/>
</dbReference>
<dbReference type="AlphaFoldDB" id="A0A3D8L240"/>
<evidence type="ECO:0000313" key="3">
    <source>
        <dbReference type="Proteomes" id="UP000256708"/>
    </source>
</evidence>